<proteinExistence type="predicted"/>
<dbReference type="AlphaFoldDB" id="A0A2G2V3V1"/>
<dbReference type="PANTHER" id="PTHR35830">
    <property type="entry name" value="OS05G0299200 PROTEIN"/>
    <property type="match status" value="1"/>
</dbReference>
<protein>
    <submittedName>
        <fullName evidence="1">Uncharacterized protein</fullName>
    </submittedName>
</protein>
<sequence length="168" mass="19352">MPRNNWSSPLTTECPGSYCGGVRPEVPVPAGMNAELFLSWCWGNKNLELVYRRDRSLGGREVLVAKNEITIDRKKPNVLDGDDVNSNWGWDRRRKKKNPVEQLPKWWPVSSSGSDQEEYQRMANRLILRFFRDNFPPCGFRSIHPVLTLSFNMVSHLRTGPSLDCCRT</sequence>
<dbReference type="EMBL" id="MLFT02000379">
    <property type="protein sequence ID" value="PHT27588.1"/>
    <property type="molecule type" value="Genomic_DNA"/>
</dbReference>
<organism evidence="1 2">
    <name type="scientific">Capsicum baccatum</name>
    <name type="common">Peruvian pepper</name>
    <dbReference type="NCBI Taxonomy" id="33114"/>
    <lineage>
        <taxon>Eukaryota</taxon>
        <taxon>Viridiplantae</taxon>
        <taxon>Streptophyta</taxon>
        <taxon>Embryophyta</taxon>
        <taxon>Tracheophyta</taxon>
        <taxon>Spermatophyta</taxon>
        <taxon>Magnoliopsida</taxon>
        <taxon>eudicotyledons</taxon>
        <taxon>Gunneridae</taxon>
        <taxon>Pentapetalae</taxon>
        <taxon>asterids</taxon>
        <taxon>lamiids</taxon>
        <taxon>Solanales</taxon>
        <taxon>Solanaceae</taxon>
        <taxon>Solanoideae</taxon>
        <taxon>Capsiceae</taxon>
        <taxon>Capsicum</taxon>
    </lineage>
</organism>
<dbReference type="PANTHER" id="PTHR35830:SF1">
    <property type="entry name" value="OS05G0299200 PROTEIN"/>
    <property type="match status" value="1"/>
</dbReference>
<keyword evidence="2" id="KW-1185">Reference proteome</keyword>
<dbReference type="OrthoDB" id="1898167at2759"/>
<name>A0A2G2V3V1_CAPBA</name>
<evidence type="ECO:0000313" key="2">
    <source>
        <dbReference type="Proteomes" id="UP000224567"/>
    </source>
</evidence>
<reference evidence="2" key="2">
    <citation type="journal article" date="2017" name="J. Anim. Genet.">
        <title>Multiple reference genome sequences of hot pepper reveal the massive evolution of plant disease resistance genes by retroduplication.</title>
        <authorList>
            <person name="Kim S."/>
            <person name="Park J."/>
            <person name="Yeom S.-I."/>
            <person name="Kim Y.-M."/>
            <person name="Seo E."/>
            <person name="Kim K.-T."/>
            <person name="Kim M.-S."/>
            <person name="Lee J.M."/>
            <person name="Cheong K."/>
            <person name="Shin H.-S."/>
            <person name="Kim S.-B."/>
            <person name="Han K."/>
            <person name="Lee J."/>
            <person name="Park M."/>
            <person name="Lee H.-A."/>
            <person name="Lee H.-Y."/>
            <person name="Lee Y."/>
            <person name="Oh S."/>
            <person name="Lee J.H."/>
            <person name="Choi E."/>
            <person name="Choi E."/>
            <person name="Lee S.E."/>
            <person name="Jeon J."/>
            <person name="Kim H."/>
            <person name="Choi G."/>
            <person name="Song H."/>
            <person name="Lee J."/>
            <person name="Lee S.-C."/>
            <person name="Kwon J.-K."/>
            <person name="Lee H.-Y."/>
            <person name="Koo N."/>
            <person name="Hong Y."/>
            <person name="Kim R.W."/>
            <person name="Kang W.-H."/>
            <person name="Huh J.H."/>
            <person name="Kang B.-C."/>
            <person name="Yang T.-J."/>
            <person name="Lee Y.-H."/>
            <person name="Bennetzen J.L."/>
            <person name="Choi D."/>
        </authorList>
    </citation>
    <scope>NUCLEOTIDE SEQUENCE [LARGE SCALE GENOMIC DNA]</scope>
    <source>
        <strain evidence="2">cv. PBC81</strain>
    </source>
</reference>
<accession>A0A2G2V3V1</accession>
<dbReference type="Proteomes" id="UP000224567">
    <property type="component" value="Unassembled WGS sequence"/>
</dbReference>
<reference evidence="1 2" key="1">
    <citation type="journal article" date="2017" name="Genome Biol.">
        <title>New reference genome sequences of hot pepper reveal the massive evolution of plant disease-resistance genes by retroduplication.</title>
        <authorList>
            <person name="Kim S."/>
            <person name="Park J."/>
            <person name="Yeom S.I."/>
            <person name="Kim Y.M."/>
            <person name="Seo E."/>
            <person name="Kim K.T."/>
            <person name="Kim M.S."/>
            <person name="Lee J.M."/>
            <person name="Cheong K."/>
            <person name="Shin H.S."/>
            <person name="Kim S.B."/>
            <person name="Han K."/>
            <person name="Lee J."/>
            <person name="Park M."/>
            <person name="Lee H.A."/>
            <person name="Lee H.Y."/>
            <person name="Lee Y."/>
            <person name="Oh S."/>
            <person name="Lee J.H."/>
            <person name="Choi E."/>
            <person name="Choi E."/>
            <person name="Lee S.E."/>
            <person name="Jeon J."/>
            <person name="Kim H."/>
            <person name="Choi G."/>
            <person name="Song H."/>
            <person name="Lee J."/>
            <person name="Lee S.C."/>
            <person name="Kwon J.K."/>
            <person name="Lee H.Y."/>
            <person name="Koo N."/>
            <person name="Hong Y."/>
            <person name="Kim R.W."/>
            <person name="Kang W.H."/>
            <person name="Huh J.H."/>
            <person name="Kang B.C."/>
            <person name="Yang T.J."/>
            <person name="Lee Y.H."/>
            <person name="Bennetzen J.L."/>
            <person name="Choi D."/>
        </authorList>
    </citation>
    <scope>NUCLEOTIDE SEQUENCE [LARGE SCALE GENOMIC DNA]</scope>
    <source>
        <strain evidence="2">cv. PBC81</strain>
    </source>
</reference>
<evidence type="ECO:0000313" key="1">
    <source>
        <dbReference type="EMBL" id="PHT27588.1"/>
    </source>
</evidence>
<comment type="caution">
    <text evidence="1">The sequence shown here is derived from an EMBL/GenBank/DDBJ whole genome shotgun (WGS) entry which is preliminary data.</text>
</comment>
<gene>
    <name evidence="1" type="ORF">CQW23_32812</name>
</gene>